<name>H7FTP8_FLAFP</name>
<reference evidence="1 2" key="1">
    <citation type="journal article" date="2014" name="Acta Crystallogr. D">
        <title>Structure-based characterization and antifreeze properties of a hyperactive ice-binding protein from the Antarctic bacterium Flavobacterium frigoris PS1.</title>
        <authorList>
            <person name="Do H."/>
            <person name="Kim S.J."/>
            <person name="Kim H.J."/>
            <person name="Lee J.H."/>
        </authorList>
    </citation>
    <scope>NUCLEOTIDE SEQUENCE [LARGE SCALE GENOMIC DNA]</scope>
    <source>
        <strain evidence="1 2">PS1</strain>
    </source>
</reference>
<protein>
    <submittedName>
        <fullName evidence="1">Uncharacterized protein</fullName>
    </submittedName>
</protein>
<keyword evidence="2" id="KW-1185">Reference proteome</keyword>
<proteinExistence type="predicted"/>
<organism evidence="1 2">
    <name type="scientific">Flavobacterium frigoris (strain PS1)</name>
    <dbReference type="NCBI Taxonomy" id="1086011"/>
    <lineage>
        <taxon>Bacteria</taxon>
        <taxon>Pseudomonadati</taxon>
        <taxon>Bacteroidota</taxon>
        <taxon>Flavobacteriia</taxon>
        <taxon>Flavobacteriales</taxon>
        <taxon>Flavobacteriaceae</taxon>
        <taxon>Flavobacterium</taxon>
    </lineage>
</organism>
<sequence length="37" mass="4227">MYRLKSAQDSTNPLGFDSKHKIGEVYMLVLLKIVESD</sequence>
<evidence type="ECO:0000313" key="2">
    <source>
        <dbReference type="Proteomes" id="UP000005566"/>
    </source>
</evidence>
<comment type="caution">
    <text evidence="1">The sequence shown here is derived from an EMBL/GenBank/DDBJ whole genome shotgun (WGS) entry which is preliminary data.</text>
</comment>
<accession>H7FTP8</accession>
<dbReference type="AlphaFoldDB" id="H7FTP8"/>
<dbReference type="Proteomes" id="UP000005566">
    <property type="component" value="Unassembled WGS sequence"/>
</dbReference>
<gene>
    <name evidence="1" type="ORF">HJ01_02249</name>
</gene>
<dbReference type="EMBL" id="AHKF01000018">
    <property type="protein sequence ID" value="EIA08527.1"/>
    <property type="molecule type" value="Genomic_DNA"/>
</dbReference>
<evidence type="ECO:0000313" key="1">
    <source>
        <dbReference type="EMBL" id="EIA08527.1"/>
    </source>
</evidence>
<dbReference type="PATRIC" id="fig|1086011.3.peg.2201"/>